<evidence type="ECO:0000256" key="5">
    <source>
        <dbReference type="NCBIfam" id="TIGR00112"/>
    </source>
</evidence>
<evidence type="ECO:0000313" key="10">
    <source>
        <dbReference type="Proteomes" id="UP000230052"/>
    </source>
</evidence>
<evidence type="ECO:0000259" key="8">
    <source>
        <dbReference type="Pfam" id="PF14748"/>
    </source>
</evidence>
<dbReference type="HAMAP" id="MF_01925">
    <property type="entry name" value="P5C_reductase"/>
    <property type="match status" value="1"/>
</dbReference>
<reference evidence="9 10" key="1">
    <citation type="submission" date="2017-09" db="EMBL/GenBank/DDBJ databases">
        <title>Depth-based differentiation of microbial function through sediment-hosted aquifers and enrichment of novel symbionts in the deep terrestrial subsurface.</title>
        <authorList>
            <person name="Probst A.J."/>
            <person name="Ladd B."/>
            <person name="Jarett J.K."/>
            <person name="Geller-Mcgrath D.E."/>
            <person name="Sieber C.M."/>
            <person name="Emerson J.B."/>
            <person name="Anantharaman K."/>
            <person name="Thomas B.C."/>
            <person name="Malmstrom R."/>
            <person name="Stieglmeier M."/>
            <person name="Klingl A."/>
            <person name="Woyke T."/>
            <person name="Ryan C.M."/>
            <person name="Banfield J.F."/>
        </authorList>
    </citation>
    <scope>NUCLEOTIDE SEQUENCE [LARGE SCALE GENOMIC DNA]</scope>
    <source>
        <strain evidence="9">CG07_land_8_20_14_0_80_42_15</strain>
    </source>
</reference>
<dbReference type="EMBL" id="PEWV01000042">
    <property type="protein sequence ID" value="PIU41598.1"/>
    <property type="molecule type" value="Genomic_DNA"/>
</dbReference>
<name>A0A2J0KSV5_9BACT</name>
<dbReference type="InterPro" id="IPR000304">
    <property type="entry name" value="Pyrroline-COOH_reductase"/>
</dbReference>
<dbReference type="GO" id="GO:0055129">
    <property type="term" value="P:L-proline biosynthetic process"/>
    <property type="evidence" value="ECO:0007669"/>
    <property type="project" value="UniProtKB-UniRule"/>
</dbReference>
<dbReference type="GO" id="GO:0005737">
    <property type="term" value="C:cytoplasm"/>
    <property type="evidence" value="ECO:0007669"/>
    <property type="project" value="UniProtKB-SubCell"/>
</dbReference>
<keyword evidence="3 4" id="KW-0560">Oxidoreductase</keyword>
<dbReference type="Proteomes" id="UP000230052">
    <property type="component" value="Unassembled WGS sequence"/>
</dbReference>
<comment type="pathway">
    <text evidence="4">Amino-acid biosynthesis; L-proline biosynthesis; L-proline from L-glutamate 5-semialdehyde: step 1/1.</text>
</comment>
<dbReference type="Gene3D" id="1.10.3730.10">
    <property type="entry name" value="ProC C-terminal domain-like"/>
    <property type="match status" value="1"/>
</dbReference>
<dbReference type="InterPro" id="IPR036291">
    <property type="entry name" value="NAD(P)-bd_dom_sf"/>
</dbReference>
<protein>
    <recommendedName>
        <fullName evidence="4 5">Pyrroline-5-carboxylate reductase</fullName>
        <shortName evidence="4">P5C reductase</shortName>
        <shortName evidence="4">P5CR</shortName>
        <ecNumber evidence="4 5">1.5.1.2</ecNumber>
    </recommendedName>
    <alternativeName>
        <fullName evidence="4">PCA reductase</fullName>
    </alternativeName>
</protein>
<evidence type="ECO:0000256" key="6">
    <source>
        <dbReference type="PIRSR" id="PIRSR000193-1"/>
    </source>
</evidence>
<dbReference type="Pfam" id="PF03807">
    <property type="entry name" value="F420_oxidored"/>
    <property type="match status" value="1"/>
</dbReference>
<comment type="function">
    <text evidence="4">Catalyzes the reduction of 1-pyrroline-5-carboxylate (PCA) to L-proline.</text>
</comment>
<dbReference type="InterPro" id="IPR008927">
    <property type="entry name" value="6-PGluconate_DH-like_C_sf"/>
</dbReference>
<evidence type="ECO:0000256" key="1">
    <source>
        <dbReference type="ARBA" id="ARBA00005525"/>
    </source>
</evidence>
<dbReference type="Pfam" id="PF14748">
    <property type="entry name" value="P5CR_dimer"/>
    <property type="match status" value="1"/>
</dbReference>
<dbReference type="EC" id="1.5.1.2" evidence="4 5"/>
<sequence length="271" mass="29223">MFRDKYLGVIGCGNIGEAIIRGIIAKDIIPKSRIIVSDTIPSKLNYIKHHYGLKAADNTELAKICDIIVLAVKPQDLSKVMNWISGSLVSKKLLISVLAGVKTGKIRQLSRKKVQIARVMPNMGALVEESVSAVSFAKGVKEENKRIVMRIFLALGDAIQVGEDKMDAITAISGSGPAYFFYLVEVLTESAVSLGIARDIAERLSVKTAIGSAKLLSHLKHTPQVLRDKITSKGGTTEAAFRVFMSKNFSGIVKEAVIAAANRSKEISGGK</sequence>
<comment type="subcellular location">
    <subcellularLocation>
        <location evidence="4">Cytoplasm</location>
    </subcellularLocation>
</comment>
<keyword evidence="4" id="KW-0641">Proline biosynthesis</keyword>
<dbReference type="UniPathway" id="UPA00098">
    <property type="reaction ID" value="UER00361"/>
</dbReference>
<feature type="domain" description="Pyrroline-5-carboxylate reductase dimerisation" evidence="8">
    <location>
        <begin position="163"/>
        <end position="266"/>
    </location>
</feature>
<dbReference type="GO" id="GO:0004735">
    <property type="term" value="F:pyrroline-5-carboxylate reductase activity"/>
    <property type="evidence" value="ECO:0007669"/>
    <property type="project" value="UniProtKB-UniRule"/>
</dbReference>
<accession>A0A2J0KSV5</accession>
<keyword evidence="4" id="KW-0963">Cytoplasm</keyword>
<gene>
    <name evidence="4 9" type="primary">proC</name>
    <name evidence="9" type="ORF">COS99_04610</name>
</gene>
<evidence type="ECO:0000256" key="2">
    <source>
        <dbReference type="ARBA" id="ARBA00022857"/>
    </source>
</evidence>
<proteinExistence type="inferred from homology"/>
<evidence type="ECO:0000259" key="7">
    <source>
        <dbReference type="Pfam" id="PF03807"/>
    </source>
</evidence>
<evidence type="ECO:0000256" key="3">
    <source>
        <dbReference type="ARBA" id="ARBA00023002"/>
    </source>
</evidence>
<dbReference type="InterPro" id="IPR028939">
    <property type="entry name" value="P5C_Rdtase_cat_N"/>
</dbReference>
<dbReference type="AlphaFoldDB" id="A0A2J0KSV5"/>
<organism evidence="9 10">
    <name type="scientific">Candidatus Aquitaenariimonas noxiae</name>
    <dbReference type="NCBI Taxonomy" id="1974741"/>
    <lineage>
        <taxon>Bacteria</taxon>
        <taxon>Pseudomonadati</taxon>
        <taxon>Candidatus Omnitrophota</taxon>
        <taxon>Candidatus Aquitaenariimonas</taxon>
    </lineage>
</organism>
<evidence type="ECO:0000256" key="4">
    <source>
        <dbReference type="HAMAP-Rule" id="MF_01925"/>
    </source>
</evidence>
<comment type="catalytic activity">
    <reaction evidence="4">
        <text>L-proline + NAD(+) = (S)-1-pyrroline-5-carboxylate + NADH + 2 H(+)</text>
        <dbReference type="Rhea" id="RHEA:14105"/>
        <dbReference type="ChEBI" id="CHEBI:15378"/>
        <dbReference type="ChEBI" id="CHEBI:17388"/>
        <dbReference type="ChEBI" id="CHEBI:57540"/>
        <dbReference type="ChEBI" id="CHEBI:57945"/>
        <dbReference type="ChEBI" id="CHEBI:60039"/>
        <dbReference type="EC" id="1.5.1.2"/>
    </reaction>
</comment>
<dbReference type="SUPFAM" id="SSF48179">
    <property type="entry name" value="6-phosphogluconate dehydrogenase C-terminal domain-like"/>
    <property type="match status" value="1"/>
</dbReference>
<evidence type="ECO:0000313" key="9">
    <source>
        <dbReference type="EMBL" id="PIU41598.1"/>
    </source>
</evidence>
<dbReference type="Gene3D" id="3.40.50.720">
    <property type="entry name" value="NAD(P)-binding Rossmann-like Domain"/>
    <property type="match status" value="1"/>
</dbReference>
<dbReference type="SUPFAM" id="SSF51735">
    <property type="entry name" value="NAD(P)-binding Rossmann-fold domains"/>
    <property type="match status" value="1"/>
</dbReference>
<dbReference type="NCBIfam" id="TIGR00112">
    <property type="entry name" value="proC"/>
    <property type="match status" value="1"/>
</dbReference>
<feature type="binding site" evidence="6">
    <location>
        <begin position="71"/>
        <end position="74"/>
    </location>
    <ligand>
        <name>NADP(+)</name>
        <dbReference type="ChEBI" id="CHEBI:58349"/>
    </ligand>
</feature>
<comment type="catalytic activity">
    <reaction evidence="4">
        <text>L-proline + NADP(+) = (S)-1-pyrroline-5-carboxylate + NADPH + 2 H(+)</text>
        <dbReference type="Rhea" id="RHEA:14109"/>
        <dbReference type="ChEBI" id="CHEBI:15378"/>
        <dbReference type="ChEBI" id="CHEBI:17388"/>
        <dbReference type="ChEBI" id="CHEBI:57783"/>
        <dbReference type="ChEBI" id="CHEBI:58349"/>
        <dbReference type="ChEBI" id="CHEBI:60039"/>
        <dbReference type="EC" id="1.5.1.2"/>
    </reaction>
</comment>
<keyword evidence="4" id="KW-0028">Amino-acid biosynthesis</keyword>
<comment type="caution">
    <text evidence="9">The sequence shown here is derived from an EMBL/GenBank/DDBJ whole genome shotgun (WGS) entry which is preliminary data.</text>
</comment>
<dbReference type="PIRSF" id="PIRSF000193">
    <property type="entry name" value="Pyrrol-5-carb_rd"/>
    <property type="match status" value="1"/>
</dbReference>
<comment type="similarity">
    <text evidence="1 4">Belongs to the pyrroline-5-carboxylate reductase family.</text>
</comment>
<dbReference type="PANTHER" id="PTHR11645:SF0">
    <property type="entry name" value="PYRROLINE-5-CARBOXYLATE REDUCTASE 3"/>
    <property type="match status" value="1"/>
</dbReference>
<dbReference type="FunFam" id="1.10.3730.10:FF:000001">
    <property type="entry name" value="Pyrroline-5-carboxylate reductase"/>
    <property type="match status" value="1"/>
</dbReference>
<dbReference type="PANTHER" id="PTHR11645">
    <property type="entry name" value="PYRROLINE-5-CARBOXYLATE REDUCTASE"/>
    <property type="match status" value="1"/>
</dbReference>
<dbReference type="InterPro" id="IPR029036">
    <property type="entry name" value="P5CR_dimer"/>
</dbReference>
<feature type="domain" description="Pyrroline-5-carboxylate reductase catalytic N-terminal" evidence="7">
    <location>
        <begin position="7"/>
        <end position="100"/>
    </location>
</feature>
<keyword evidence="2 4" id="KW-0521">NADP</keyword>
<feature type="binding site" evidence="6">
    <location>
        <position position="58"/>
    </location>
    <ligand>
        <name>NADPH</name>
        <dbReference type="ChEBI" id="CHEBI:57783"/>
    </ligand>
</feature>